<keyword evidence="3" id="KW-1185">Reference proteome</keyword>
<organism evidence="2 3">
    <name type="scientific">Choiromyces venosus 120613-1</name>
    <dbReference type="NCBI Taxonomy" id="1336337"/>
    <lineage>
        <taxon>Eukaryota</taxon>
        <taxon>Fungi</taxon>
        <taxon>Dikarya</taxon>
        <taxon>Ascomycota</taxon>
        <taxon>Pezizomycotina</taxon>
        <taxon>Pezizomycetes</taxon>
        <taxon>Pezizales</taxon>
        <taxon>Tuberaceae</taxon>
        <taxon>Choiromyces</taxon>
    </lineage>
</organism>
<name>A0A3N4JS14_9PEZI</name>
<reference evidence="2 3" key="1">
    <citation type="journal article" date="2018" name="Nat. Ecol. Evol.">
        <title>Pezizomycetes genomes reveal the molecular basis of ectomycorrhizal truffle lifestyle.</title>
        <authorList>
            <person name="Murat C."/>
            <person name="Payen T."/>
            <person name="Noel B."/>
            <person name="Kuo A."/>
            <person name="Morin E."/>
            <person name="Chen J."/>
            <person name="Kohler A."/>
            <person name="Krizsan K."/>
            <person name="Balestrini R."/>
            <person name="Da Silva C."/>
            <person name="Montanini B."/>
            <person name="Hainaut M."/>
            <person name="Levati E."/>
            <person name="Barry K.W."/>
            <person name="Belfiori B."/>
            <person name="Cichocki N."/>
            <person name="Clum A."/>
            <person name="Dockter R.B."/>
            <person name="Fauchery L."/>
            <person name="Guy J."/>
            <person name="Iotti M."/>
            <person name="Le Tacon F."/>
            <person name="Lindquist E.A."/>
            <person name="Lipzen A."/>
            <person name="Malagnac F."/>
            <person name="Mello A."/>
            <person name="Molinier V."/>
            <person name="Miyauchi S."/>
            <person name="Poulain J."/>
            <person name="Riccioni C."/>
            <person name="Rubini A."/>
            <person name="Sitrit Y."/>
            <person name="Splivallo R."/>
            <person name="Traeger S."/>
            <person name="Wang M."/>
            <person name="Zifcakova L."/>
            <person name="Wipf D."/>
            <person name="Zambonelli A."/>
            <person name="Paolocci F."/>
            <person name="Nowrousian M."/>
            <person name="Ottonello S."/>
            <person name="Baldrian P."/>
            <person name="Spatafora J.W."/>
            <person name="Henrissat B."/>
            <person name="Nagy L.G."/>
            <person name="Aury J.M."/>
            <person name="Wincker P."/>
            <person name="Grigoriev I.V."/>
            <person name="Bonfante P."/>
            <person name="Martin F.M."/>
        </authorList>
    </citation>
    <scope>NUCLEOTIDE SEQUENCE [LARGE SCALE GENOMIC DNA]</scope>
    <source>
        <strain evidence="2 3">120613-1</strain>
    </source>
</reference>
<proteinExistence type="predicted"/>
<protein>
    <submittedName>
        <fullName evidence="2">Uncharacterized protein</fullName>
    </submittedName>
</protein>
<evidence type="ECO:0000256" key="1">
    <source>
        <dbReference type="SAM" id="MobiDB-lite"/>
    </source>
</evidence>
<evidence type="ECO:0000313" key="2">
    <source>
        <dbReference type="EMBL" id="RPB01100.1"/>
    </source>
</evidence>
<accession>A0A3N4JS14</accession>
<evidence type="ECO:0000313" key="3">
    <source>
        <dbReference type="Proteomes" id="UP000276215"/>
    </source>
</evidence>
<gene>
    <name evidence="2" type="ORF">L873DRAFT_684353</name>
</gene>
<feature type="compositionally biased region" description="Low complexity" evidence="1">
    <location>
        <begin position="31"/>
        <end position="40"/>
    </location>
</feature>
<sequence>MYNWHTYIHTYIHTREKKEFGPSKKKKRRNQTTTTTTNRRSILQTKANRTNLGVIWRLHFDISLTSSLLLLPHLLYVSYPKTSFLPALLYF</sequence>
<feature type="region of interest" description="Disordered" evidence="1">
    <location>
        <begin position="17"/>
        <end position="42"/>
    </location>
</feature>
<dbReference type="EMBL" id="ML120375">
    <property type="protein sequence ID" value="RPB01100.1"/>
    <property type="molecule type" value="Genomic_DNA"/>
</dbReference>
<dbReference type="Proteomes" id="UP000276215">
    <property type="component" value="Unassembled WGS sequence"/>
</dbReference>
<dbReference type="AlphaFoldDB" id="A0A3N4JS14"/>